<dbReference type="EMBL" id="DS231696">
    <property type="protein sequence ID" value="KNA95618.1"/>
    <property type="molecule type" value="Genomic_DNA"/>
</dbReference>
<feature type="chain" id="PRO_5005324018" description="Acetylxylan esterase 2" evidence="3">
    <location>
        <begin position="18"/>
        <end position="456"/>
    </location>
</feature>
<organism evidence="4 5">
    <name type="scientific">Fusarium oxysporum f. sp. lycopersici (strain 4287 / CBS 123668 / FGSC 9935 / NRRL 34936)</name>
    <name type="common">Fusarium vascular wilt of tomato</name>
    <dbReference type="NCBI Taxonomy" id="426428"/>
    <lineage>
        <taxon>Eukaryota</taxon>
        <taxon>Fungi</taxon>
        <taxon>Dikarya</taxon>
        <taxon>Ascomycota</taxon>
        <taxon>Pezizomycotina</taxon>
        <taxon>Sordariomycetes</taxon>
        <taxon>Hypocreomycetidae</taxon>
        <taxon>Hypocreales</taxon>
        <taxon>Nectriaceae</taxon>
        <taxon>Fusarium</taxon>
        <taxon>Fusarium oxysporum species complex</taxon>
    </lineage>
</organism>
<dbReference type="Gene3D" id="3.40.50.1820">
    <property type="entry name" value="alpha/beta hydrolase"/>
    <property type="match status" value="2"/>
</dbReference>
<dbReference type="InterPro" id="IPR029058">
    <property type="entry name" value="AB_hydrolase_fold"/>
</dbReference>
<dbReference type="PANTHER" id="PTHR33630">
    <property type="entry name" value="CUTINASE RV1984C-RELATED-RELATED"/>
    <property type="match status" value="1"/>
</dbReference>
<dbReference type="GeneID" id="28958720"/>
<proteinExistence type="predicted"/>
<evidence type="ECO:0000256" key="1">
    <source>
        <dbReference type="ARBA" id="ARBA00022801"/>
    </source>
</evidence>
<dbReference type="GO" id="GO:0052689">
    <property type="term" value="F:carboxylic ester hydrolase activity"/>
    <property type="evidence" value="ECO:0007669"/>
    <property type="project" value="UniProtKB-ARBA"/>
</dbReference>
<evidence type="ECO:0008006" key="6">
    <source>
        <dbReference type="Google" id="ProtNLM"/>
    </source>
</evidence>
<keyword evidence="2" id="KW-1015">Disulfide bond</keyword>
<evidence type="ECO:0000256" key="2">
    <source>
        <dbReference type="ARBA" id="ARBA00023157"/>
    </source>
</evidence>
<reference evidence="4" key="2">
    <citation type="journal article" date="2010" name="Nature">
        <title>Comparative genomics reveals mobile pathogenicity chromosomes in Fusarium.</title>
        <authorList>
            <person name="Ma L.J."/>
            <person name="van der Does H.C."/>
            <person name="Borkovich K.A."/>
            <person name="Coleman J.J."/>
            <person name="Daboussi M.J."/>
            <person name="Di Pietro A."/>
            <person name="Dufresne M."/>
            <person name="Freitag M."/>
            <person name="Grabherr M."/>
            <person name="Henrissat B."/>
            <person name="Houterman P.M."/>
            <person name="Kang S."/>
            <person name="Shim W.B."/>
            <person name="Woloshuk C."/>
            <person name="Xie X."/>
            <person name="Xu J.R."/>
            <person name="Antoniw J."/>
            <person name="Baker S.E."/>
            <person name="Bluhm B.H."/>
            <person name="Breakspear A."/>
            <person name="Brown D.W."/>
            <person name="Butchko R.A."/>
            <person name="Chapman S."/>
            <person name="Coulson R."/>
            <person name="Coutinho P.M."/>
            <person name="Danchin E.G."/>
            <person name="Diener A."/>
            <person name="Gale L.R."/>
            <person name="Gardiner D.M."/>
            <person name="Goff S."/>
            <person name="Hammond-Kosack K.E."/>
            <person name="Hilburn K."/>
            <person name="Hua-Van A."/>
            <person name="Jonkers W."/>
            <person name="Kazan K."/>
            <person name="Kodira C.D."/>
            <person name="Koehrsen M."/>
            <person name="Kumar L."/>
            <person name="Lee Y.H."/>
            <person name="Li L."/>
            <person name="Manners J.M."/>
            <person name="Miranda-Saavedra D."/>
            <person name="Mukherjee M."/>
            <person name="Park G."/>
            <person name="Park J."/>
            <person name="Park S.Y."/>
            <person name="Proctor R.H."/>
            <person name="Regev A."/>
            <person name="Ruiz-Roldan M.C."/>
            <person name="Sain D."/>
            <person name="Sakthikumar S."/>
            <person name="Sykes S."/>
            <person name="Schwartz D.C."/>
            <person name="Turgeon B.G."/>
            <person name="Wapinski I."/>
            <person name="Yoder O."/>
            <person name="Young S."/>
            <person name="Zeng Q."/>
            <person name="Zhou S."/>
            <person name="Galagan J."/>
            <person name="Cuomo C.A."/>
            <person name="Kistler H.C."/>
            <person name="Rep M."/>
        </authorList>
    </citation>
    <scope>NUCLEOTIDE SEQUENCE [LARGE SCALE GENOMIC DNA]</scope>
    <source>
        <strain evidence="4">4287</strain>
    </source>
</reference>
<evidence type="ECO:0000256" key="3">
    <source>
        <dbReference type="SAM" id="SignalP"/>
    </source>
</evidence>
<keyword evidence="3" id="KW-0732">Signal</keyword>
<evidence type="ECO:0000313" key="5">
    <source>
        <dbReference type="Proteomes" id="UP000009097"/>
    </source>
</evidence>
<dbReference type="PANTHER" id="PTHR33630:SF9">
    <property type="entry name" value="CUTINASE 4"/>
    <property type="match status" value="1"/>
</dbReference>
<protein>
    <recommendedName>
        <fullName evidence="6">Acetylxylan esterase 2</fullName>
    </recommendedName>
</protein>
<reference evidence="4" key="1">
    <citation type="submission" date="2007-04" db="EMBL/GenBank/DDBJ databases">
        <authorList>
            <consortium name="The Broad Institute Genome Sequencing Platform"/>
            <person name="Birren B."/>
            <person name="Lander E."/>
            <person name="Galagan J."/>
            <person name="Nusbaum C."/>
            <person name="Devon K."/>
            <person name="Ma L.-J."/>
            <person name="Jaffe D."/>
            <person name="Butler J."/>
            <person name="Alvarez P."/>
            <person name="Gnerre S."/>
            <person name="Grabherr M."/>
            <person name="Kleber M."/>
            <person name="Mauceli E."/>
            <person name="Brockman W."/>
            <person name="MacCallum I.A."/>
            <person name="Young S."/>
            <person name="LaButti K."/>
            <person name="DeCaprio D."/>
            <person name="Crawford M."/>
            <person name="Koehrsen M."/>
            <person name="Engels R."/>
            <person name="Montgomery P."/>
            <person name="Pearson M."/>
            <person name="Howarth C."/>
            <person name="Larson L."/>
            <person name="White J."/>
            <person name="O'Leary S."/>
            <person name="Kodira C."/>
            <person name="Zeng Q."/>
            <person name="Yandava C."/>
            <person name="Alvarado L."/>
            <person name="Kistler C."/>
            <person name="Shim W.-B."/>
            <person name="Kang S."/>
            <person name="Woloshuk C."/>
        </authorList>
    </citation>
    <scope>NUCLEOTIDE SEQUENCE</scope>
    <source>
        <strain evidence="4">4287</strain>
    </source>
</reference>
<dbReference type="AlphaFoldDB" id="A0A0J9U8R1"/>
<dbReference type="InterPro" id="IPR000675">
    <property type="entry name" value="Cutinase/axe"/>
</dbReference>
<dbReference type="RefSeq" id="XP_018233664.1">
    <property type="nucleotide sequence ID" value="XM_018398056.1"/>
</dbReference>
<keyword evidence="1" id="KW-0378">Hydrolase</keyword>
<dbReference type="SMART" id="SM01110">
    <property type="entry name" value="Cutinase"/>
    <property type="match status" value="2"/>
</dbReference>
<evidence type="ECO:0000313" key="4">
    <source>
        <dbReference type="EMBL" id="KNA95618.1"/>
    </source>
</evidence>
<gene>
    <name evidence="4" type="ORF">FOXG_18014</name>
</gene>
<dbReference type="Pfam" id="PF01083">
    <property type="entry name" value="Cutinase"/>
    <property type="match status" value="2"/>
</dbReference>
<dbReference type="VEuPathDB" id="FungiDB:FOXG_18014"/>
<dbReference type="OrthoDB" id="6020543at2759"/>
<dbReference type="KEGG" id="fox:FOXG_18014"/>
<dbReference type="Proteomes" id="UP000009097">
    <property type="component" value="Unassembled WGS sequence"/>
</dbReference>
<feature type="signal peptide" evidence="3">
    <location>
        <begin position="1"/>
        <end position="17"/>
    </location>
</feature>
<accession>A0A0J9U8R1</accession>
<dbReference type="SUPFAM" id="SSF53474">
    <property type="entry name" value="alpha/beta-Hydrolases"/>
    <property type="match status" value="2"/>
</dbReference>
<sequence>MLLILRYLILFVTFVTCQEYVQPGNASCASGAHIIVARGSLEPRGPGIIGAVAQQVLQRIPHSEMISLEYPAIYNPYQPSQMEGVAALSVMLAQYVTVCPKTKIILLGFSQGAHVIADVMCGASSIGFLPTKPSPSAMTNNIAAVVLMGDPSTTKGQPFHVGSSVGKGIFPRQKPEGCQCVSDKTVSFCDAGDPFCEAGGHDLRTHMNYVTAYGHVAVDYAFYPTNISAMISFMLVLSFLMALASTNSTTDAITCAKGAHLIVARGSLEPEGPGAMGILAEEIIKLIPGSDMEALVYPALYNEYVESQTEGVRTMNSVINNYVKNCPDTDLILMGYSQGAHVTMDTMCGASSEGFPGTLSQPSYITDNVAAIIAMGDPSLTEGQPFLVGTSEGSGIFPRNLPIGCNSIASKTVSICDKGDPYCEAGGKDLSVHLSYIKNYGEFSVGHVVKAWKSRN</sequence>
<name>A0A0J9U8R1_FUSO4</name>